<evidence type="ECO:0000313" key="1">
    <source>
        <dbReference type="EMBL" id="CAH0714083.1"/>
    </source>
</evidence>
<name>A0A8J9V246_9NEOP</name>
<dbReference type="Proteomes" id="UP000838878">
    <property type="component" value="Chromosome 1"/>
</dbReference>
<organism evidence="1 2">
    <name type="scientific">Brenthis ino</name>
    <name type="common">lesser marbled fritillary</name>
    <dbReference type="NCBI Taxonomy" id="405034"/>
    <lineage>
        <taxon>Eukaryota</taxon>
        <taxon>Metazoa</taxon>
        <taxon>Ecdysozoa</taxon>
        <taxon>Arthropoda</taxon>
        <taxon>Hexapoda</taxon>
        <taxon>Insecta</taxon>
        <taxon>Pterygota</taxon>
        <taxon>Neoptera</taxon>
        <taxon>Endopterygota</taxon>
        <taxon>Lepidoptera</taxon>
        <taxon>Glossata</taxon>
        <taxon>Ditrysia</taxon>
        <taxon>Papilionoidea</taxon>
        <taxon>Nymphalidae</taxon>
        <taxon>Heliconiinae</taxon>
        <taxon>Argynnini</taxon>
        <taxon>Brenthis</taxon>
    </lineage>
</organism>
<gene>
    <name evidence="1" type="ORF">BINO364_LOCUS1168</name>
</gene>
<proteinExistence type="predicted"/>
<protein>
    <submittedName>
        <fullName evidence="1">Uncharacterized protein</fullName>
    </submittedName>
</protein>
<feature type="non-terminal residue" evidence="1">
    <location>
        <position position="76"/>
    </location>
</feature>
<accession>A0A8J9V246</accession>
<dbReference type="AlphaFoldDB" id="A0A8J9V246"/>
<reference evidence="1" key="1">
    <citation type="submission" date="2021-12" db="EMBL/GenBank/DDBJ databases">
        <authorList>
            <person name="Martin H S."/>
        </authorList>
    </citation>
    <scope>NUCLEOTIDE SEQUENCE</scope>
</reference>
<keyword evidence="2" id="KW-1185">Reference proteome</keyword>
<dbReference type="EMBL" id="OV170221">
    <property type="protein sequence ID" value="CAH0714083.1"/>
    <property type="molecule type" value="Genomic_DNA"/>
</dbReference>
<evidence type="ECO:0000313" key="2">
    <source>
        <dbReference type="Proteomes" id="UP000838878"/>
    </source>
</evidence>
<sequence length="76" mass="8490">MKLLLRHKKAAKALSPQSNEPYCLQKPENRNSYGKKHQGIVNASKLLANEYDNLDSQPNLISLLLVIDSQGLTTMP</sequence>